<proteinExistence type="predicted"/>
<organism evidence="1 2">
    <name type="scientific">Penelope pileata</name>
    <dbReference type="NCBI Taxonomy" id="1118817"/>
    <lineage>
        <taxon>Eukaryota</taxon>
        <taxon>Metazoa</taxon>
        <taxon>Chordata</taxon>
        <taxon>Craniata</taxon>
        <taxon>Vertebrata</taxon>
        <taxon>Euteleostomi</taxon>
        <taxon>Archelosauria</taxon>
        <taxon>Archosauria</taxon>
        <taxon>Dinosauria</taxon>
        <taxon>Saurischia</taxon>
        <taxon>Theropoda</taxon>
        <taxon>Coelurosauria</taxon>
        <taxon>Aves</taxon>
        <taxon>Neognathae</taxon>
        <taxon>Galloanserae</taxon>
        <taxon>Galliformes</taxon>
        <taxon>Cracidae</taxon>
        <taxon>Penelope</taxon>
    </lineage>
</organism>
<keyword evidence="2" id="KW-1185">Reference proteome</keyword>
<name>A0A851NTK4_9GALL</name>
<dbReference type="PROSITE" id="PS50292">
    <property type="entry name" value="PEROXIDASE_3"/>
    <property type="match status" value="1"/>
</dbReference>
<feature type="non-terminal residue" evidence="1">
    <location>
        <position position="446"/>
    </location>
</feature>
<dbReference type="GO" id="GO:0005615">
    <property type="term" value="C:extracellular space"/>
    <property type="evidence" value="ECO:0007669"/>
    <property type="project" value="TreeGrafter"/>
</dbReference>
<evidence type="ECO:0000313" key="2">
    <source>
        <dbReference type="Proteomes" id="UP000613066"/>
    </source>
</evidence>
<keyword evidence="1" id="KW-0575">Peroxidase</keyword>
<gene>
    <name evidence="1" type="primary">Tpo</name>
    <name evidence="1" type="ORF">PENPIL_R13409</name>
</gene>
<feature type="non-terminal residue" evidence="1">
    <location>
        <position position="1"/>
    </location>
</feature>
<comment type="caution">
    <text evidence="1">The sequence shown here is derived from an EMBL/GenBank/DDBJ whole genome shotgun (WGS) entry which is preliminary data.</text>
</comment>
<protein>
    <submittedName>
        <fullName evidence="1">PERT peroxidase</fullName>
    </submittedName>
</protein>
<dbReference type="Gene3D" id="1.10.640.10">
    <property type="entry name" value="Haem peroxidase domain superfamily, animal type"/>
    <property type="match status" value="1"/>
</dbReference>
<dbReference type="GO" id="GO:0006979">
    <property type="term" value="P:response to oxidative stress"/>
    <property type="evidence" value="ECO:0007669"/>
    <property type="project" value="InterPro"/>
</dbReference>
<dbReference type="PANTHER" id="PTHR11475">
    <property type="entry name" value="OXIDASE/PEROXIDASE"/>
    <property type="match status" value="1"/>
</dbReference>
<dbReference type="InterPro" id="IPR019791">
    <property type="entry name" value="Haem_peroxidase_animal"/>
</dbReference>
<evidence type="ECO:0000313" key="1">
    <source>
        <dbReference type="EMBL" id="NXC43714.1"/>
    </source>
</evidence>
<dbReference type="AlphaFoldDB" id="A0A851NTK4"/>
<dbReference type="GO" id="GO:0004601">
    <property type="term" value="F:peroxidase activity"/>
    <property type="evidence" value="ECO:0007669"/>
    <property type="project" value="UniProtKB-KW"/>
</dbReference>
<sequence>MKVFIILGISAAIAFTAVFFSFLQIGKDVLFEEAEDNCITEAIQKGSNLVDYAAQYALRRNIQEKGIATPISLLAFSKFPEDDSQDISQAAERMEMSIQVLKQKVCQKHKRSLHPTGLLSADLLTMIANISGCLPYMLPPKCPNNCLANKYRLITGACNNREHPRWGTSNIALARWLPPAYEDGLSQPRGWDPSIQYNGVQLPPVREVTRKIIHASNEAVTEDNLYSDIIMVWGQYIDHDISFTPQSMSRTTFLTGMECQMTCEKQNPCFPIKITANDTLSARMDCLPFYRSSPACGTDDHSILFGNLTALNPRQQINGLTSFLDASTVYGSTSTVENKLRNLTSEEGLLRVNSKYRDNGREYLPFTDRVPSPCAQDSNANEDERIECFMAGDSRSSEVTSLAAMHTLWLREHNRLARALKAINSHWSAETVYQEARKIVGALHQV</sequence>
<dbReference type="InterPro" id="IPR037120">
    <property type="entry name" value="Haem_peroxidase_sf_animal"/>
</dbReference>
<dbReference type="GO" id="GO:0020037">
    <property type="term" value="F:heme binding"/>
    <property type="evidence" value="ECO:0007669"/>
    <property type="project" value="InterPro"/>
</dbReference>
<dbReference type="Pfam" id="PF03098">
    <property type="entry name" value="An_peroxidase"/>
    <property type="match status" value="1"/>
</dbReference>
<keyword evidence="1" id="KW-0560">Oxidoreductase</keyword>
<dbReference type="PANTHER" id="PTHR11475:SF60">
    <property type="entry name" value="THYROID PEROXIDASE"/>
    <property type="match status" value="1"/>
</dbReference>
<accession>A0A851NTK4</accession>
<dbReference type="FunFam" id="1.10.640.10:FF:000013">
    <property type="entry name" value="Thyroid peroxidase"/>
    <property type="match status" value="1"/>
</dbReference>
<dbReference type="EMBL" id="WBMW01002816">
    <property type="protein sequence ID" value="NXC43714.1"/>
    <property type="molecule type" value="Genomic_DNA"/>
</dbReference>
<dbReference type="OrthoDB" id="823504at2759"/>
<dbReference type="PRINTS" id="PR00457">
    <property type="entry name" value="ANPEROXIDASE"/>
</dbReference>
<dbReference type="Proteomes" id="UP000613066">
    <property type="component" value="Unassembled WGS sequence"/>
</dbReference>
<dbReference type="InterPro" id="IPR010255">
    <property type="entry name" value="Haem_peroxidase_sf"/>
</dbReference>
<reference evidence="1" key="1">
    <citation type="submission" date="2019-09" db="EMBL/GenBank/DDBJ databases">
        <title>Bird 10,000 Genomes (B10K) Project - Family phase.</title>
        <authorList>
            <person name="Zhang G."/>
        </authorList>
    </citation>
    <scope>NUCLEOTIDE SEQUENCE</scope>
    <source>
        <strain evidence="1">B10K-DU-001-08</strain>
        <tissue evidence="1">Muscle</tissue>
    </source>
</reference>
<dbReference type="SUPFAM" id="SSF48113">
    <property type="entry name" value="Heme-dependent peroxidases"/>
    <property type="match status" value="1"/>
</dbReference>